<feature type="region of interest" description="Disordered" evidence="1">
    <location>
        <begin position="215"/>
        <end position="235"/>
    </location>
</feature>
<evidence type="ECO:0000259" key="2">
    <source>
        <dbReference type="Pfam" id="PF25534"/>
    </source>
</evidence>
<name>A0A135TAU9_9PEZI</name>
<evidence type="ECO:0000256" key="1">
    <source>
        <dbReference type="SAM" id="MobiDB-lite"/>
    </source>
</evidence>
<feature type="region of interest" description="Disordered" evidence="1">
    <location>
        <begin position="251"/>
        <end position="277"/>
    </location>
</feature>
<dbReference type="AlphaFoldDB" id="A0A135TAU9"/>
<organism evidence="3 4">
    <name type="scientific">Colletotrichum salicis</name>
    <dbReference type="NCBI Taxonomy" id="1209931"/>
    <lineage>
        <taxon>Eukaryota</taxon>
        <taxon>Fungi</taxon>
        <taxon>Dikarya</taxon>
        <taxon>Ascomycota</taxon>
        <taxon>Pezizomycotina</taxon>
        <taxon>Sordariomycetes</taxon>
        <taxon>Hypocreomycetidae</taxon>
        <taxon>Glomerellales</taxon>
        <taxon>Glomerellaceae</taxon>
        <taxon>Colletotrichum</taxon>
        <taxon>Colletotrichum acutatum species complex</taxon>
    </lineage>
</organism>
<dbReference type="Proteomes" id="UP000070121">
    <property type="component" value="Unassembled WGS sequence"/>
</dbReference>
<proteinExistence type="predicted"/>
<comment type="caution">
    <text evidence="3">The sequence shown here is derived from an EMBL/GenBank/DDBJ whole genome shotgun (WGS) entry which is preliminary data.</text>
</comment>
<sequence length="304" mass="34548">MAVIDGLPEIKVSIRVNGSEDDCIEYDDPNPPQVSASRGSATHTTFKVIESQVDARFSIHYEFQKRPEWINGANRLTVSLYVDGKLIAEKLTSQYSSMSETIISAIDGFRDKSSTPGKEVRRHFKFAPIKTGIYFLYLVHQSWTTDFDDVVERDNERLTADLQIAKHLGIIEVIVYRVKVEGLKPRKPIAKDNTMRIARFFFRYKPRTFLQVDGIIPRDPSPEPTPSPSPPTVANLPLADIMRLAQERLEQLEPHVKREPGTSVKREADEKIDSRPHKVYKVDADGTIDLSDDGRKYDGCLFQT</sequence>
<dbReference type="OrthoDB" id="3364132at2759"/>
<evidence type="ECO:0000313" key="4">
    <source>
        <dbReference type="Proteomes" id="UP000070121"/>
    </source>
</evidence>
<dbReference type="Pfam" id="PF25534">
    <property type="entry name" value="DUF7918"/>
    <property type="match status" value="1"/>
</dbReference>
<dbReference type="PANTHER" id="PTHR36223:SF1">
    <property type="entry name" value="TRANSCRIPTION ELONGATION FACTOR EAF N-TERMINAL DOMAIN-CONTAINING PROTEIN"/>
    <property type="match status" value="1"/>
</dbReference>
<feature type="compositionally biased region" description="Pro residues" evidence="1">
    <location>
        <begin position="222"/>
        <end position="231"/>
    </location>
</feature>
<feature type="domain" description="DUF7918" evidence="2">
    <location>
        <begin position="10"/>
        <end position="131"/>
    </location>
</feature>
<evidence type="ECO:0000313" key="3">
    <source>
        <dbReference type="EMBL" id="KXH45321.1"/>
    </source>
</evidence>
<accession>A0A135TAU9</accession>
<protein>
    <recommendedName>
        <fullName evidence="2">DUF7918 domain-containing protein</fullName>
    </recommendedName>
</protein>
<dbReference type="PANTHER" id="PTHR36223">
    <property type="entry name" value="BETA-LACTAMASE-TYPE TRANSPEPTIDASE FOLD DOMAIN CONTAINING PROTEIN"/>
    <property type="match status" value="1"/>
</dbReference>
<gene>
    <name evidence="3" type="ORF">CSAL01_08489</name>
</gene>
<reference evidence="3 4" key="1">
    <citation type="submission" date="2014-02" db="EMBL/GenBank/DDBJ databases">
        <title>The genome sequence of Colletotrichum salicis CBS 607.94.</title>
        <authorList>
            <person name="Baroncelli R."/>
            <person name="Thon M.R."/>
        </authorList>
    </citation>
    <scope>NUCLEOTIDE SEQUENCE [LARGE SCALE GENOMIC DNA]</scope>
    <source>
        <strain evidence="3 4">CBS 607.94</strain>
    </source>
</reference>
<keyword evidence="4" id="KW-1185">Reference proteome</keyword>
<dbReference type="InterPro" id="IPR057678">
    <property type="entry name" value="DUF7918"/>
</dbReference>
<dbReference type="STRING" id="1209931.A0A135TAU9"/>
<dbReference type="EMBL" id="JFFI01002046">
    <property type="protein sequence ID" value="KXH45321.1"/>
    <property type="molecule type" value="Genomic_DNA"/>
</dbReference>